<protein>
    <submittedName>
        <fullName evidence="1">Cytochrome P450</fullName>
    </submittedName>
</protein>
<accession>A0AAX4IXP4</accession>
<dbReference type="GeneID" id="87949593"/>
<dbReference type="Proteomes" id="UP001322277">
    <property type="component" value="Chromosome 8"/>
</dbReference>
<proteinExistence type="predicted"/>
<sequence>MQLAPSIVYLNTVALQTSPSARGPDALDFKPTRWLQPVSRGVDEAPQLITPQRGAFLPWFAGLRVCPGQKMSQVELVAVVT</sequence>
<name>A0AAX4IXP4_9PEZI</name>
<dbReference type="Pfam" id="PF00067">
    <property type="entry name" value="p450"/>
    <property type="match status" value="1"/>
</dbReference>
<dbReference type="GO" id="GO:0016705">
    <property type="term" value="F:oxidoreductase activity, acting on paired donors, with incorporation or reduction of molecular oxygen"/>
    <property type="evidence" value="ECO:0007669"/>
    <property type="project" value="InterPro"/>
</dbReference>
<evidence type="ECO:0000313" key="1">
    <source>
        <dbReference type="EMBL" id="WQF88079.1"/>
    </source>
</evidence>
<gene>
    <name evidence="1" type="ORF">CDEST_13093</name>
</gene>
<dbReference type="KEGG" id="cdet:87949593"/>
<dbReference type="GO" id="GO:0005506">
    <property type="term" value="F:iron ion binding"/>
    <property type="evidence" value="ECO:0007669"/>
    <property type="project" value="InterPro"/>
</dbReference>
<dbReference type="Gene3D" id="1.10.630.10">
    <property type="entry name" value="Cytochrome P450"/>
    <property type="match status" value="1"/>
</dbReference>
<dbReference type="InterPro" id="IPR001128">
    <property type="entry name" value="Cyt_P450"/>
</dbReference>
<organism evidence="1 2">
    <name type="scientific">Colletotrichum destructivum</name>
    <dbReference type="NCBI Taxonomy" id="34406"/>
    <lineage>
        <taxon>Eukaryota</taxon>
        <taxon>Fungi</taxon>
        <taxon>Dikarya</taxon>
        <taxon>Ascomycota</taxon>
        <taxon>Pezizomycotina</taxon>
        <taxon>Sordariomycetes</taxon>
        <taxon>Hypocreomycetidae</taxon>
        <taxon>Glomerellales</taxon>
        <taxon>Glomerellaceae</taxon>
        <taxon>Colletotrichum</taxon>
        <taxon>Colletotrichum destructivum species complex</taxon>
    </lineage>
</organism>
<dbReference type="GO" id="GO:0004497">
    <property type="term" value="F:monooxygenase activity"/>
    <property type="evidence" value="ECO:0007669"/>
    <property type="project" value="InterPro"/>
</dbReference>
<dbReference type="SUPFAM" id="SSF48264">
    <property type="entry name" value="Cytochrome P450"/>
    <property type="match status" value="1"/>
</dbReference>
<dbReference type="GO" id="GO:0020037">
    <property type="term" value="F:heme binding"/>
    <property type="evidence" value="ECO:0007669"/>
    <property type="project" value="InterPro"/>
</dbReference>
<reference evidence="2" key="1">
    <citation type="journal article" date="2023" name="bioRxiv">
        <title>Complete genome of the Medicago anthracnose fungus, Colletotrichum destructivum, reveals a mini-chromosome-like region within a core chromosome.</title>
        <authorList>
            <person name="Lapalu N."/>
            <person name="Simon A."/>
            <person name="Lu A."/>
            <person name="Plaumann P.-L."/>
            <person name="Amselem J."/>
            <person name="Pigne S."/>
            <person name="Auger A."/>
            <person name="Koch C."/>
            <person name="Dallery J.-F."/>
            <person name="O'Connell R.J."/>
        </authorList>
    </citation>
    <scope>NUCLEOTIDE SEQUENCE [LARGE SCALE GENOMIC DNA]</scope>
    <source>
        <strain evidence="2">CBS 520.97</strain>
    </source>
</reference>
<dbReference type="RefSeq" id="XP_062785300.1">
    <property type="nucleotide sequence ID" value="XM_062929249.1"/>
</dbReference>
<dbReference type="EMBL" id="CP137312">
    <property type="protein sequence ID" value="WQF88079.1"/>
    <property type="molecule type" value="Genomic_DNA"/>
</dbReference>
<evidence type="ECO:0000313" key="2">
    <source>
        <dbReference type="Proteomes" id="UP001322277"/>
    </source>
</evidence>
<keyword evidence="2" id="KW-1185">Reference proteome</keyword>
<dbReference type="InterPro" id="IPR036396">
    <property type="entry name" value="Cyt_P450_sf"/>
</dbReference>
<dbReference type="AlphaFoldDB" id="A0AAX4IXP4"/>